<keyword evidence="1" id="KW-1133">Transmembrane helix</keyword>
<keyword evidence="1" id="KW-0472">Membrane</keyword>
<evidence type="ECO:0000256" key="1">
    <source>
        <dbReference type="SAM" id="Phobius"/>
    </source>
</evidence>
<name>A0ABZ2XN83_9RHOO</name>
<protein>
    <recommendedName>
        <fullName evidence="4">DUF805 domain-containing protein</fullName>
    </recommendedName>
</protein>
<reference evidence="2 3" key="1">
    <citation type="submission" date="2024-04" db="EMBL/GenBank/DDBJ databases">
        <title>Dissimilatory iodate-reducing microorganisms contribute to the enrichment of iodine in groundwater.</title>
        <authorList>
            <person name="Jiang Z."/>
        </authorList>
    </citation>
    <scope>NUCLEOTIDE SEQUENCE [LARGE SCALE GENOMIC DNA]</scope>
    <source>
        <strain evidence="2 3">NCP973</strain>
    </source>
</reference>
<dbReference type="EMBL" id="CP151406">
    <property type="protein sequence ID" value="WZJ22830.1"/>
    <property type="molecule type" value="Genomic_DNA"/>
</dbReference>
<evidence type="ECO:0000313" key="2">
    <source>
        <dbReference type="EMBL" id="WZJ22830.1"/>
    </source>
</evidence>
<proteinExistence type="predicted"/>
<keyword evidence="3" id="KW-1185">Reference proteome</keyword>
<dbReference type="Proteomes" id="UP001479520">
    <property type="component" value="Chromosome"/>
</dbReference>
<evidence type="ECO:0000313" key="3">
    <source>
        <dbReference type="Proteomes" id="UP001479520"/>
    </source>
</evidence>
<keyword evidence="1" id="KW-0812">Transmembrane</keyword>
<organism evidence="2 3">
    <name type="scientific">Azonexus hydrophilus</name>
    <dbReference type="NCBI Taxonomy" id="418702"/>
    <lineage>
        <taxon>Bacteria</taxon>
        <taxon>Pseudomonadati</taxon>
        <taxon>Pseudomonadota</taxon>
        <taxon>Betaproteobacteria</taxon>
        <taxon>Rhodocyclales</taxon>
        <taxon>Azonexaceae</taxon>
        <taxon>Azonexus</taxon>
    </lineage>
</organism>
<dbReference type="RefSeq" id="WP_051295542.1">
    <property type="nucleotide sequence ID" value="NZ_CALFBA010000073.1"/>
</dbReference>
<feature type="transmembrane region" description="Helical" evidence="1">
    <location>
        <begin position="61"/>
        <end position="82"/>
    </location>
</feature>
<feature type="transmembrane region" description="Helical" evidence="1">
    <location>
        <begin position="30"/>
        <end position="55"/>
    </location>
</feature>
<gene>
    <name evidence="2" type="ORF">AADV58_06725</name>
</gene>
<accession>A0ABZ2XN83</accession>
<sequence length="105" mass="11878">MRDTSPAVTAFAPIHFFRARWHGQVSHRRLFYWDMLGVATLLNAALALVSLILLAKGWDGSVWLLLHAVLVPYNIFLLASLWRHVHAPALFRVIGTGWFGMTLLV</sequence>
<evidence type="ECO:0008006" key="4">
    <source>
        <dbReference type="Google" id="ProtNLM"/>
    </source>
</evidence>